<keyword evidence="7 16" id="KW-0808">Transferase</keyword>
<evidence type="ECO:0000256" key="16">
    <source>
        <dbReference type="RuleBase" id="RU365027"/>
    </source>
</evidence>
<evidence type="ECO:0000256" key="14">
    <source>
        <dbReference type="ARBA" id="ARBA00047899"/>
    </source>
</evidence>
<dbReference type="SMART" id="SM00146">
    <property type="entry name" value="PI3Kc"/>
    <property type="match status" value="1"/>
</dbReference>
<keyword evidence="16" id="KW-0158">Chromosome</keyword>
<feature type="compositionally biased region" description="Polar residues" evidence="17">
    <location>
        <begin position="721"/>
        <end position="732"/>
    </location>
</feature>
<dbReference type="EC" id="2.7.11.1" evidence="4 16"/>
<evidence type="ECO:0000256" key="13">
    <source>
        <dbReference type="ARBA" id="ARBA00025079"/>
    </source>
</evidence>
<dbReference type="GO" id="GO:0005524">
    <property type="term" value="F:ATP binding"/>
    <property type="evidence" value="ECO:0007669"/>
    <property type="project" value="UniProtKB-KW"/>
</dbReference>
<evidence type="ECO:0000256" key="5">
    <source>
        <dbReference type="ARBA" id="ARBA00014619"/>
    </source>
</evidence>
<evidence type="ECO:0000256" key="3">
    <source>
        <dbReference type="ARBA" id="ARBA00011370"/>
    </source>
</evidence>
<keyword evidence="8 16" id="KW-0547">Nucleotide-binding</keyword>
<dbReference type="PROSITE" id="PS51190">
    <property type="entry name" value="FATC"/>
    <property type="match status" value="1"/>
</dbReference>
<keyword evidence="16" id="KW-0779">Telomere</keyword>
<feature type="region of interest" description="Disordered" evidence="17">
    <location>
        <begin position="2527"/>
        <end position="2547"/>
    </location>
</feature>
<evidence type="ECO:0000256" key="4">
    <source>
        <dbReference type="ARBA" id="ARBA00012513"/>
    </source>
</evidence>
<dbReference type="Gene3D" id="1.10.1070.11">
    <property type="entry name" value="Phosphatidylinositol 3-/4-kinase, catalytic domain"/>
    <property type="match status" value="1"/>
</dbReference>
<dbReference type="GO" id="GO:0004674">
    <property type="term" value="F:protein serine/threonine kinase activity"/>
    <property type="evidence" value="ECO:0007669"/>
    <property type="project" value="UniProtKB-KW"/>
</dbReference>
<dbReference type="InterPro" id="IPR038980">
    <property type="entry name" value="ATM_plant"/>
</dbReference>
<evidence type="ECO:0000256" key="7">
    <source>
        <dbReference type="ARBA" id="ARBA00022679"/>
    </source>
</evidence>
<comment type="catalytic activity">
    <reaction evidence="15">
        <text>L-seryl-[protein] + ATP = O-phospho-L-seryl-[protein] + ADP + H(+)</text>
        <dbReference type="Rhea" id="RHEA:17989"/>
        <dbReference type="Rhea" id="RHEA-COMP:9863"/>
        <dbReference type="Rhea" id="RHEA-COMP:11604"/>
        <dbReference type="ChEBI" id="CHEBI:15378"/>
        <dbReference type="ChEBI" id="CHEBI:29999"/>
        <dbReference type="ChEBI" id="CHEBI:30616"/>
        <dbReference type="ChEBI" id="CHEBI:83421"/>
        <dbReference type="ChEBI" id="CHEBI:456216"/>
        <dbReference type="EC" id="2.7.11.1"/>
    </reaction>
</comment>
<feature type="domain" description="FATC" evidence="20">
    <location>
        <begin position="2965"/>
        <end position="2997"/>
    </location>
</feature>
<dbReference type="Pfam" id="PF02260">
    <property type="entry name" value="FATC"/>
    <property type="match status" value="1"/>
</dbReference>
<proteinExistence type="inferred from homology"/>
<keyword evidence="22" id="KW-1185">Reference proteome</keyword>
<dbReference type="InterPro" id="IPR000403">
    <property type="entry name" value="PI3/4_kinase_cat_dom"/>
</dbReference>
<comment type="subcellular location">
    <subcellularLocation>
        <location evidence="16">Chromosome</location>
        <location evidence="16">Telomere</location>
    </subcellularLocation>
    <subcellularLocation>
        <location evidence="1 16">Nucleus</location>
    </subcellularLocation>
</comment>
<evidence type="ECO:0000259" key="20">
    <source>
        <dbReference type="PROSITE" id="PS51190"/>
    </source>
</evidence>
<dbReference type="Pfam" id="PF11640">
    <property type="entry name" value="TAN"/>
    <property type="match status" value="1"/>
</dbReference>
<feature type="region of interest" description="Disordered" evidence="17">
    <location>
        <begin position="173"/>
        <end position="216"/>
    </location>
</feature>
<dbReference type="PANTHER" id="PTHR37079:SF4">
    <property type="entry name" value="SERINE_THREONINE-PROTEIN KINASE ATM"/>
    <property type="match status" value="1"/>
</dbReference>
<keyword evidence="11 16" id="KW-0067">ATP-binding</keyword>
<keyword evidence="12 16" id="KW-0539">Nucleus</keyword>
<dbReference type="InterPro" id="IPR056802">
    <property type="entry name" value="ATR-like_M-HEAT"/>
</dbReference>
<sequence length="2997" mass="337520">MQEAIEQLGSLTAAGRASGFQTLRGLCNKDEFVATFHITSNNEAKPKRWLVVLQAVFAAVAADKAVFNKKTSSATGRKRLVDAAGNVRWLIERTVKFLNNGVFPAVIAHLLKYIAHEQQLFEPVALDYIKALRCVLEFSPHLDRIEDLKWIQIVELAFKVILDDPLSSSYDFASDPDPAKLPTSPRTKTYDDDDDSDSSVATPSRKRRRGTPRPLTLPQATQQKRIVLAVSQEKTEMIELLRLLLQSPSAPFLLRDRDRLASSVLLRLQRFLDSYHPDSSLYPTYLLILLHTLSHLSLNRKDVVIRFAQTSWDSLVGLWGAKDRSKKERLVAVLVVLFPFFTHDAAQSGSTSFDWSSGIEHLWRLLDGEAESRRGIDGLALDRLRLEVASEGEHTDYAFVARTFRAALAWAILELQADCAEKLFQHSESIHSAPATETQRGRKRARSTDPVTYLLDSLHSPQQQAQVRSYHLQTLLFFIDRHWSVLHDTLQQAVFSTLIQFLSVDEATVQSWSFLCFAAIATADIISCEGIPANRDWDTIWTHAIRRTNVPAVSRGASHAAHVLLLYSRSQSPRRLSLTPQRVLLEIESLVKDLDVQGPPVPHDSVCAFLAQALKVASQDVRLYRMQFEDKALSWINDCWSFRGSGGSSSWNLPLNMVKDIMLLLETICGLSKRSDLFCRVILPDCLITETLVDQAKTKTIRDYLLTATLPSFETRVGSKSLETPSTATDTSRLGDDQVEETPRERKLSTLFLKMLETLDAEMSRLASSGTHPGAEDARQVLDWVVTVISFESLLGLNGTRPNRRVIQVACKVMLLVAPLLKDERWTEDEKALVLLGLEPLTSTGSTEDDDEFSIALIPPDTSSGIKAETLQSLTSNRGRKESLVARRLDLQRLICKSTDVQDGFEAFTATLRDVLKELLGLNPVNKTNDSDMHFQTGPTKQATELGSKSTATASVRCIAQVSIAFLAVTPILRSVSDEATSDKELVELVLKAIHNPLNETSVFVYRSFLRHVRQKTLNLSKSQFQDFLVHFSNNIFRAYFYAQSEVGQMLAIELLDSTMHIWLSASGPLRVESQTLCSALPKALRAREKKEGAGPRTWMRSWKTRDALARFYDRFLALDPSEVAWYDTGFKPCHNPSVILPWMSMDEDIRVRFRVAVLNARLFAVGRANGQDPVSVYVPISENCPTEIIDFESILTRLVCLGNMMIASSNVRRGPYWHLLEGVLSSSRYSLHTEAILRGVSQRLGFSSFAVLFEAYASQLAYTIKMREADFLRFPPRLLGYSDRKRCAEANFRGLTPTNLVAHVRNQNPKIGRKLFEGHCKVIQKPVSEGILQCFADIVGYQILQTLLDSEAGMEMTSDELQSLLMESMMMENDPSTFQETLSNNADGVVTWIIQTLGDQDFGPEGPIAIALQAFDPDGKTADVFRSLVRYRHREDFVTHPPNVPAFPSAFVLRALSWFGTFMPDTDDEATAYHVTHELFAQIQRSPLVNEQLRLVNALCVWIAFRHDCFEQQTTLLHALIRGATSLMAQSDLARAAQSLLEWVFDCYCLAWTDDPRFSDVLIRIACLANDYARKSQHVLGKDLCAWIDSQALIMSAVKSKSLKASIVRALSAWPHTPSPSLAELCSSITFASLSTVLSDPSIISNKFRLVRQMRNHAHAEDRDVTQFAQTDFWRLRECIPSLPQLQDEDIDAFAGLLALHQGRISSFGSDKPTIRVRDASSALSPQSWIVHVLLTMLEGGDPSQIYLAYQTLRLILSVHSTNFVSYMPLQYKDELPYLQAYKRSPKTRPVRNLEELLTEDYLDCVADFPRWAAMIATLLSDLLSVSEPFYAQLALILESDVSFTEQALPVLVYSVLDNERITSKQPLSDLPRRKVLSEYFTAVLKSSHASVQCVRCIVEIVLHLRHFTPQVEKDLEKSNSKKADALSRDKWLAIDYTLLSRNSITCGAYTTSLLFLELAAEYGTGTDAEAEQILYDIYSHIDEPDGFYGIKTQDLHQFLIKRFHHEKQWDRAFRFHSATLEAGGTEVADTVGLLQSFHSFGFNHLAHDTLQNSSSASQSSGMNYRLGWRTETWDLPERKGEGVPGAPLYTALRAVYRERNPAVIQSIVRGAISEEMERLRSLGSENLAEIRDASQNLMCLNQISQWFQPSNQARLASRHADISQWSRFVDLSEEFEFSDFENLMATRISLVRSIRRKEERQQIGTLVSPWSQCLLDVEKQCLVRLSRAAREAQQNQIALNSVFRAQRLEQSPSLGVSEEYAHVLRVHKEEKVAVQFLKELDMTNLPPTDTAVMLARLGTWMAEACLENPTEIASRYFHPAASYINEYRNQNPTLLVASHATVYHQYAIFAAHQYKAIKNSPDAIRWKVYAERKTQEIRQRMQTQNNSSRKVLKDAQTLLKGDVELSQKHSQALQTFLDNAIEMYSRALEASDEFDGDGTIRLCSLWFENFDESEGKFQENVRSALERIPSRKLVFLAHQLVARLSKSTDAMENQQTLERVVLRMCLEHPFHSVYQVYSLLPQKSPTARRQSGRHNSPMSQSTARSDAAVEIFDRLRADHKGQHRMTEIESVASACLEWAKFPIVKTALDTKGVRNIPSAMALHRILGLKVPVLTYPTPLDPSAKYDSCVFIDKFENTFETAGGVNLPKITKCVGSDGARYRQLFKGEGNDDLRQDAVMEQVFDLVNTVLRSDRETSRRALNVRGYKIIPLGAQAGVMEFVANTIPMHSWLIPAHPRYNKNDLTPPVAAERMKRAWQEHHSEPEKQLARYLEVKKQFHPAMRHWFTEKHKVPMAWFAMRLGYTRSVATTSIVGHVLGLGDRHGNNILLDSSTGETVHIDLGIAFDQGKLLNVPEQVPFRMTSDIIDGMGTAGTQGVFQRCAEETLRVLRDRSEVIMTVLEVFKHDPLHSWTASEIKLQRVQTDTEGVAAGFKTGVGGIGIDMASGTADEAADRALSGVARKLDKTLSVEYTVNELLAEATDPMRLATIWHGWGAIY</sequence>
<feature type="compositionally biased region" description="Basic and acidic residues" evidence="17">
    <location>
        <begin position="733"/>
        <end position="743"/>
    </location>
</feature>
<dbReference type="InterPro" id="IPR011009">
    <property type="entry name" value="Kinase-like_dom_sf"/>
</dbReference>
<comment type="function">
    <text evidence="13 16">Serine/threonine protein kinase which activates checkpoint signaling upon genotoxic stresses such as ionizing radiation (IR), ultraviolet light (UV), or DNA replication stalling, thereby acting as a DNA damage sensor. Recognizes the substrate consensus sequence [ST]-Q. Phosphorylates histone H2A to form H2AS128ph (gamma-H2A) at sites of DNA damage, involved in the regulation of DNA damage response mechanism. Required for the control of telomere length and genome stability.</text>
</comment>
<dbReference type="GO" id="GO:0005634">
    <property type="term" value="C:nucleus"/>
    <property type="evidence" value="ECO:0007669"/>
    <property type="project" value="UniProtKB-SubCell"/>
</dbReference>
<dbReference type="EMBL" id="JARKIF010000014">
    <property type="protein sequence ID" value="KAJ7623215.1"/>
    <property type="molecule type" value="Genomic_DNA"/>
</dbReference>
<accession>A0AAD7BJJ4</accession>
<keyword evidence="16" id="KW-0156">Chromatin regulator</keyword>
<comment type="subunit">
    <text evidence="3">Associates with DNA double-strand breaks.</text>
</comment>
<evidence type="ECO:0000313" key="22">
    <source>
        <dbReference type="Proteomes" id="UP001221142"/>
    </source>
</evidence>
<dbReference type="InterPro" id="IPR021668">
    <property type="entry name" value="TAN"/>
</dbReference>
<evidence type="ECO:0000259" key="18">
    <source>
        <dbReference type="PROSITE" id="PS50290"/>
    </source>
</evidence>
<evidence type="ECO:0000256" key="2">
    <source>
        <dbReference type="ARBA" id="ARBA00010769"/>
    </source>
</evidence>
<evidence type="ECO:0000256" key="8">
    <source>
        <dbReference type="ARBA" id="ARBA00022741"/>
    </source>
</evidence>
<dbReference type="SMART" id="SM01343">
    <property type="entry name" value="FATC"/>
    <property type="match status" value="1"/>
</dbReference>
<feature type="region of interest" description="Disordered" evidence="17">
    <location>
        <begin position="717"/>
        <end position="743"/>
    </location>
</feature>
<evidence type="ECO:0000256" key="12">
    <source>
        <dbReference type="ARBA" id="ARBA00023242"/>
    </source>
</evidence>
<keyword evidence="10 16" id="KW-0418">Kinase</keyword>
<gene>
    <name evidence="21" type="ORF">FB45DRAFT_924928</name>
</gene>
<organism evidence="21 22">
    <name type="scientific">Roridomyces roridus</name>
    <dbReference type="NCBI Taxonomy" id="1738132"/>
    <lineage>
        <taxon>Eukaryota</taxon>
        <taxon>Fungi</taxon>
        <taxon>Dikarya</taxon>
        <taxon>Basidiomycota</taxon>
        <taxon>Agaricomycotina</taxon>
        <taxon>Agaricomycetes</taxon>
        <taxon>Agaricomycetidae</taxon>
        <taxon>Agaricales</taxon>
        <taxon>Marasmiineae</taxon>
        <taxon>Mycenaceae</taxon>
        <taxon>Roridomyces</taxon>
    </lineage>
</organism>
<evidence type="ECO:0000256" key="10">
    <source>
        <dbReference type="ARBA" id="ARBA00022777"/>
    </source>
</evidence>
<feature type="domain" description="PI3K/PI4K catalytic" evidence="18">
    <location>
        <begin position="2636"/>
        <end position="2957"/>
    </location>
</feature>
<dbReference type="InterPro" id="IPR036940">
    <property type="entry name" value="PI3/4_kinase_cat_sf"/>
</dbReference>
<dbReference type="PROSITE" id="PS00916">
    <property type="entry name" value="PI3_4_KINASE_2"/>
    <property type="match status" value="1"/>
</dbReference>
<dbReference type="GO" id="GO:0000781">
    <property type="term" value="C:chromosome, telomeric region"/>
    <property type="evidence" value="ECO:0007669"/>
    <property type="project" value="UniProtKB-SubCell"/>
</dbReference>
<evidence type="ECO:0000256" key="15">
    <source>
        <dbReference type="ARBA" id="ARBA00048679"/>
    </source>
</evidence>
<dbReference type="GO" id="GO:0006325">
    <property type="term" value="P:chromatin organization"/>
    <property type="evidence" value="ECO:0007669"/>
    <property type="project" value="UniProtKB-KW"/>
</dbReference>
<dbReference type="SMART" id="SM01342">
    <property type="entry name" value="TAN"/>
    <property type="match status" value="1"/>
</dbReference>
<dbReference type="PROSITE" id="PS51189">
    <property type="entry name" value="FAT"/>
    <property type="match status" value="1"/>
</dbReference>
<reference evidence="21" key="1">
    <citation type="submission" date="2023-03" db="EMBL/GenBank/DDBJ databases">
        <title>Massive genome expansion in bonnet fungi (Mycena s.s.) driven by repeated elements and novel gene families across ecological guilds.</title>
        <authorList>
            <consortium name="Lawrence Berkeley National Laboratory"/>
            <person name="Harder C.B."/>
            <person name="Miyauchi S."/>
            <person name="Viragh M."/>
            <person name="Kuo A."/>
            <person name="Thoen E."/>
            <person name="Andreopoulos B."/>
            <person name="Lu D."/>
            <person name="Skrede I."/>
            <person name="Drula E."/>
            <person name="Henrissat B."/>
            <person name="Morin E."/>
            <person name="Kohler A."/>
            <person name="Barry K."/>
            <person name="LaButti K."/>
            <person name="Morin E."/>
            <person name="Salamov A."/>
            <person name="Lipzen A."/>
            <person name="Mereny Z."/>
            <person name="Hegedus B."/>
            <person name="Baldrian P."/>
            <person name="Stursova M."/>
            <person name="Weitz H."/>
            <person name="Taylor A."/>
            <person name="Grigoriev I.V."/>
            <person name="Nagy L.G."/>
            <person name="Martin F."/>
            <person name="Kauserud H."/>
        </authorList>
    </citation>
    <scope>NUCLEOTIDE SEQUENCE</scope>
    <source>
        <strain evidence="21">9284</strain>
    </source>
</reference>
<feature type="domain" description="FAT" evidence="19">
    <location>
        <begin position="1940"/>
        <end position="2524"/>
    </location>
</feature>
<feature type="compositionally biased region" description="Polar residues" evidence="17">
    <location>
        <begin position="2527"/>
        <end position="2546"/>
    </location>
</feature>
<dbReference type="InterPro" id="IPR003152">
    <property type="entry name" value="FATC_dom"/>
</dbReference>
<dbReference type="PANTHER" id="PTHR37079">
    <property type="entry name" value="SERINE/THREONINE-PROTEIN KINASE ATM"/>
    <property type="match status" value="1"/>
</dbReference>
<dbReference type="SUPFAM" id="SSF56112">
    <property type="entry name" value="Protein kinase-like (PK-like)"/>
    <property type="match status" value="1"/>
</dbReference>
<evidence type="ECO:0000256" key="9">
    <source>
        <dbReference type="ARBA" id="ARBA00022763"/>
    </source>
</evidence>
<dbReference type="Pfam" id="PF25030">
    <property type="entry name" value="M-HEAT_ATR"/>
    <property type="match status" value="1"/>
</dbReference>
<comment type="similarity">
    <text evidence="2 16">Belongs to the PI3/PI4-kinase family. ATM subfamily.</text>
</comment>
<name>A0AAD7BJJ4_9AGAR</name>
<dbReference type="InterPro" id="IPR018936">
    <property type="entry name" value="PI3/4_kinase_CS"/>
</dbReference>
<evidence type="ECO:0000313" key="21">
    <source>
        <dbReference type="EMBL" id="KAJ7623215.1"/>
    </source>
</evidence>
<dbReference type="Gene3D" id="3.30.1010.10">
    <property type="entry name" value="Phosphatidylinositol 3-kinase Catalytic Subunit, Chain A, domain 4"/>
    <property type="match status" value="1"/>
</dbReference>
<dbReference type="GO" id="GO:0035556">
    <property type="term" value="P:intracellular signal transduction"/>
    <property type="evidence" value="ECO:0007669"/>
    <property type="project" value="UniProtKB-ARBA"/>
</dbReference>
<evidence type="ECO:0000256" key="1">
    <source>
        <dbReference type="ARBA" id="ARBA00004123"/>
    </source>
</evidence>
<evidence type="ECO:0000256" key="6">
    <source>
        <dbReference type="ARBA" id="ARBA00022527"/>
    </source>
</evidence>
<comment type="catalytic activity">
    <reaction evidence="14 16">
        <text>L-threonyl-[protein] + ATP = O-phospho-L-threonyl-[protein] + ADP + H(+)</text>
        <dbReference type="Rhea" id="RHEA:46608"/>
        <dbReference type="Rhea" id="RHEA-COMP:11060"/>
        <dbReference type="Rhea" id="RHEA-COMP:11605"/>
        <dbReference type="ChEBI" id="CHEBI:15378"/>
        <dbReference type="ChEBI" id="CHEBI:30013"/>
        <dbReference type="ChEBI" id="CHEBI:30616"/>
        <dbReference type="ChEBI" id="CHEBI:61977"/>
        <dbReference type="ChEBI" id="CHEBI:456216"/>
        <dbReference type="EC" id="2.7.11.1"/>
    </reaction>
</comment>
<dbReference type="Pfam" id="PF00454">
    <property type="entry name" value="PI3_PI4_kinase"/>
    <property type="match status" value="1"/>
</dbReference>
<dbReference type="PROSITE" id="PS50290">
    <property type="entry name" value="PI3_4_KINASE_3"/>
    <property type="match status" value="1"/>
</dbReference>
<keyword evidence="6 16" id="KW-0723">Serine/threonine-protein kinase</keyword>
<comment type="caution">
    <text evidence="21">The sequence shown here is derived from an EMBL/GenBank/DDBJ whole genome shotgun (WGS) entry which is preliminary data.</text>
</comment>
<evidence type="ECO:0000259" key="19">
    <source>
        <dbReference type="PROSITE" id="PS51189"/>
    </source>
</evidence>
<dbReference type="InterPro" id="IPR016024">
    <property type="entry name" value="ARM-type_fold"/>
</dbReference>
<dbReference type="Proteomes" id="UP001221142">
    <property type="component" value="Unassembled WGS sequence"/>
</dbReference>
<dbReference type="GO" id="GO:0006281">
    <property type="term" value="P:DNA repair"/>
    <property type="evidence" value="ECO:0007669"/>
    <property type="project" value="InterPro"/>
</dbReference>
<dbReference type="InterPro" id="IPR014009">
    <property type="entry name" value="PIK_FAT"/>
</dbReference>
<dbReference type="InterPro" id="IPR044107">
    <property type="entry name" value="PIKKc_ATM"/>
</dbReference>
<evidence type="ECO:0000256" key="11">
    <source>
        <dbReference type="ARBA" id="ARBA00022840"/>
    </source>
</evidence>
<protein>
    <recommendedName>
        <fullName evidence="5 16">Serine/threonine-protein kinase Tel1</fullName>
        <ecNumber evidence="4 16">2.7.11.1</ecNumber>
    </recommendedName>
</protein>
<keyword evidence="9 16" id="KW-0227">DNA damage</keyword>
<dbReference type="CDD" id="cd05171">
    <property type="entry name" value="PIKKc_ATM"/>
    <property type="match status" value="1"/>
</dbReference>
<evidence type="ECO:0000256" key="17">
    <source>
        <dbReference type="SAM" id="MobiDB-lite"/>
    </source>
</evidence>
<dbReference type="SUPFAM" id="SSF48371">
    <property type="entry name" value="ARM repeat"/>
    <property type="match status" value="1"/>
</dbReference>